<accession>A0A8H7SZ86</accession>
<feature type="transmembrane region" description="Helical" evidence="8">
    <location>
        <begin position="421"/>
        <end position="444"/>
    </location>
</feature>
<sequence>MTDQISRVEAPVTKKAYFLCAFAAFGGILFGYDSGYISSCLGMDFFKYQFGSEVPADYDPTSYEMDGTFYMYKTWEKSLITSILSAGTFLGALSAGNFADWIGRRTTIILGCLIFSVGVVLQVAATIVGLLVAGRFVAGLGVGFVSAIIILYMSEIAPKGVRGTIVAGYSFAVTVGLLLASVVGYATQNRFDTGSYRIPIAIQFLWAIILAGGLCFLPESPRWYVKNGKLDKAADALARVRGQAVDSRYITDELNELVANYEYEASHMQNGWKDCFSGGWAPNGNLRRITVGVCMQMMQQWTGVNFIFYYGTTFFQQAGVPQSPFIIALITTLVNVCSTPISFWTIERFGRRPLLIWGALGMLTCEFIIAIVGTAAPDSGAAGYVLVVFVCIYIAFFASTWGPAAWVIIGEIYSLPIRAKGVAMSTASNWLWNFAIGYITPYMVDANEGNLGAKVFFVWGSTCTMCLLFAYFFVPETKGLSLEQVDKMMEECTPRQSSRWVPHSTFASDLGIEKNEKGATVEFAESAETKV</sequence>
<dbReference type="InterPro" id="IPR005829">
    <property type="entry name" value="Sugar_transporter_CS"/>
</dbReference>
<dbReference type="AlphaFoldDB" id="A0A8H7SZ86"/>
<keyword evidence="6 8" id="KW-0472">Membrane</keyword>
<dbReference type="Proteomes" id="UP000664132">
    <property type="component" value="Unassembled WGS sequence"/>
</dbReference>
<dbReference type="OrthoDB" id="6612291at2759"/>
<evidence type="ECO:0000256" key="6">
    <source>
        <dbReference type="ARBA" id="ARBA00023136"/>
    </source>
</evidence>
<feature type="transmembrane region" description="Helical" evidence="8">
    <location>
        <begin position="382"/>
        <end position="409"/>
    </location>
</feature>
<feature type="transmembrane region" description="Helical" evidence="8">
    <location>
        <begin position="136"/>
        <end position="154"/>
    </location>
</feature>
<dbReference type="Pfam" id="PF00083">
    <property type="entry name" value="Sugar_tr"/>
    <property type="match status" value="1"/>
</dbReference>
<evidence type="ECO:0000256" key="8">
    <source>
        <dbReference type="SAM" id="Phobius"/>
    </source>
</evidence>
<feature type="transmembrane region" description="Helical" evidence="8">
    <location>
        <begin position="166"/>
        <end position="186"/>
    </location>
</feature>
<organism evidence="10 11">
    <name type="scientific">Cadophora malorum</name>
    <dbReference type="NCBI Taxonomy" id="108018"/>
    <lineage>
        <taxon>Eukaryota</taxon>
        <taxon>Fungi</taxon>
        <taxon>Dikarya</taxon>
        <taxon>Ascomycota</taxon>
        <taxon>Pezizomycotina</taxon>
        <taxon>Leotiomycetes</taxon>
        <taxon>Helotiales</taxon>
        <taxon>Ploettnerulaceae</taxon>
        <taxon>Cadophora</taxon>
    </lineage>
</organism>
<evidence type="ECO:0000256" key="2">
    <source>
        <dbReference type="ARBA" id="ARBA00010992"/>
    </source>
</evidence>
<dbReference type="InterPro" id="IPR003663">
    <property type="entry name" value="Sugar/inositol_transpt"/>
</dbReference>
<feature type="transmembrane region" description="Helical" evidence="8">
    <location>
        <begin position="198"/>
        <end position="217"/>
    </location>
</feature>
<comment type="subcellular location">
    <subcellularLocation>
        <location evidence="1">Membrane</location>
        <topology evidence="1">Multi-pass membrane protein</topology>
    </subcellularLocation>
</comment>
<dbReference type="InterPro" id="IPR036259">
    <property type="entry name" value="MFS_trans_sf"/>
</dbReference>
<proteinExistence type="inferred from homology"/>
<dbReference type="GO" id="GO:0016020">
    <property type="term" value="C:membrane"/>
    <property type="evidence" value="ECO:0007669"/>
    <property type="project" value="UniProtKB-SubCell"/>
</dbReference>
<dbReference type="PRINTS" id="PR00171">
    <property type="entry name" value="SUGRTRNSPORT"/>
</dbReference>
<evidence type="ECO:0000313" key="11">
    <source>
        <dbReference type="Proteomes" id="UP000664132"/>
    </source>
</evidence>
<feature type="transmembrane region" description="Helical" evidence="8">
    <location>
        <begin position="79"/>
        <end position="96"/>
    </location>
</feature>
<dbReference type="EMBL" id="JAFJYH010000392">
    <property type="protein sequence ID" value="KAG4412279.1"/>
    <property type="molecule type" value="Genomic_DNA"/>
</dbReference>
<evidence type="ECO:0000256" key="1">
    <source>
        <dbReference type="ARBA" id="ARBA00004141"/>
    </source>
</evidence>
<dbReference type="Gene3D" id="1.20.1250.20">
    <property type="entry name" value="MFS general substrate transporter like domains"/>
    <property type="match status" value="1"/>
</dbReference>
<dbReference type="SUPFAM" id="SSF103473">
    <property type="entry name" value="MFS general substrate transporter"/>
    <property type="match status" value="1"/>
</dbReference>
<dbReference type="GO" id="GO:0005351">
    <property type="term" value="F:carbohydrate:proton symporter activity"/>
    <property type="evidence" value="ECO:0007669"/>
    <property type="project" value="TreeGrafter"/>
</dbReference>
<reference evidence="10" key="1">
    <citation type="submission" date="2021-02" db="EMBL/GenBank/DDBJ databases">
        <title>Genome sequence Cadophora malorum strain M34.</title>
        <authorList>
            <person name="Stefanovic E."/>
            <person name="Vu D."/>
            <person name="Scully C."/>
            <person name="Dijksterhuis J."/>
            <person name="Roader J."/>
            <person name="Houbraken J."/>
        </authorList>
    </citation>
    <scope>NUCLEOTIDE SEQUENCE</scope>
    <source>
        <strain evidence="10">M34</strain>
    </source>
</reference>
<dbReference type="InterPro" id="IPR005828">
    <property type="entry name" value="MFS_sugar_transport-like"/>
</dbReference>
<feature type="domain" description="Major facilitator superfamily (MFS) profile" evidence="9">
    <location>
        <begin position="19"/>
        <end position="478"/>
    </location>
</feature>
<dbReference type="InterPro" id="IPR020846">
    <property type="entry name" value="MFS_dom"/>
</dbReference>
<feature type="transmembrane region" description="Helical" evidence="8">
    <location>
        <begin position="456"/>
        <end position="474"/>
    </location>
</feature>
<dbReference type="PANTHER" id="PTHR48022">
    <property type="entry name" value="PLASTIDIC GLUCOSE TRANSPORTER 4"/>
    <property type="match status" value="1"/>
</dbReference>
<name>A0A8H7SZ86_9HELO</name>
<dbReference type="FunFam" id="1.20.1250.20:FF:000180">
    <property type="entry name" value="MFS monosaccharide transporter"/>
    <property type="match status" value="1"/>
</dbReference>
<comment type="similarity">
    <text evidence="2 7">Belongs to the major facilitator superfamily. Sugar transporter (TC 2.A.1.1) family.</text>
</comment>
<dbReference type="NCBIfam" id="TIGR00879">
    <property type="entry name" value="SP"/>
    <property type="match status" value="1"/>
</dbReference>
<evidence type="ECO:0000313" key="10">
    <source>
        <dbReference type="EMBL" id="KAG4412279.1"/>
    </source>
</evidence>
<keyword evidence="4 8" id="KW-0812">Transmembrane</keyword>
<gene>
    <name evidence="10" type="ORF">IFR04_014580</name>
</gene>
<keyword evidence="11" id="KW-1185">Reference proteome</keyword>
<evidence type="ECO:0000256" key="3">
    <source>
        <dbReference type="ARBA" id="ARBA00022448"/>
    </source>
</evidence>
<dbReference type="CDD" id="cd17356">
    <property type="entry name" value="MFS_HXT"/>
    <property type="match status" value="1"/>
</dbReference>
<evidence type="ECO:0000259" key="9">
    <source>
        <dbReference type="PROSITE" id="PS50850"/>
    </source>
</evidence>
<dbReference type="PROSITE" id="PS00217">
    <property type="entry name" value="SUGAR_TRANSPORT_2"/>
    <property type="match status" value="1"/>
</dbReference>
<dbReference type="InterPro" id="IPR050360">
    <property type="entry name" value="MFS_Sugar_Transporters"/>
</dbReference>
<keyword evidence="5 8" id="KW-1133">Transmembrane helix</keyword>
<dbReference type="PROSITE" id="PS50850">
    <property type="entry name" value="MFS"/>
    <property type="match status" value="1"/>
</dbReference>
<feature type="transmembrane region" description="Helical" evidence="8">
    <location>
        <begin position="16"/>
        <end position="37"/>
    </location>
</feature>
<evidence type="ECO:0000256" key="5">
    <source>
        <dbReference type="ARBA" id="ARBA00022989"/>
    </source>
</evidence>
<feature type="transmembrane region" description="Helical" evidence="8">
    <location>
        <begin position="354"/>
        <end position="376"/>
    </location>
</feature>
<evidence type="ECO:0000256" key="7">
    <source>
        <dbReference type="RuleBase" id="RU003346"/>
    </source>
</evidence>
<feature type="transmembrane region" description="Helical" evidence="8">
    <location>
        <begin position="108"/>
        <end position="130"/>
    </location>
</feature>
<comment type="caution">
    <text evidence="10">The sequence shown here is derived from an EMBL/GenBank/DDBJ whole genome shotgun (WGS) entry which is preliminary data.</text>
</comment>
<keyword evidence="3 7" id="KW-0813">Transport</keyword>
<dbReference type="PANTHER" id="PTHR48022:SF6">
    <property type="entry name" value="MSTA PROTEIN-RELATED"/>
    <property type="match status" value="1"/>
</dbReference>
<protein>
    <recommendedName>
        <fullName evidence="9">Major facilitator superfamily (MFS) profile domain-containing protein</fullName>
    </recommendedName>
</protein>
<evidence type="ECO:0000256" key="4">
    <source>
        <dbReference type="ARBA" id="ARBA00022692"/>
    </source>
</evidence>
<dbReference type="PROSITE" id="PS00216">
    <property type="entry name" value="SUGAR_TRANSPORT_1"/>
    <property type="match status" value="2"/>
</dbReference>